<feature type="transmembrane region" description="Helical" evidence="1">
    <location>
        <begin position="95"/>
        <end position="111"/>
    </location>
</feature>
<name>A0A840EA69_9BACT</name>
<accession>A0A840EA69</accession>
<proteinExistence type="predicted"/>
<evidence type="ECO:0000256" key="1">
    <source>
        <dbReference type="SAM" id="Phobius"/>
    </source>
</evidence>
<reference evidence="2 3" key="1">
    <citation type="submission" date="2020-08" db="EMBL/GenBank/DDBJ databases">
        <title>Genomic Encyclopedia of Type Strains, Phase IV (KMG-IV): sequencing the most valuable type-strain genomes for metagenomic binning, comparative biology and taxonomic classification.</title>
        <authorList>
            <person name="Goeker M."/>
        </authorList>
    </citation>
    <scope>NUCLEOTIDE SEQUENCE [LARGE SCALE GENOMIC DNA]</scope>
    <source>
        <strain evidence="2 3">DSM 105137</strain>
    </source>
</reference>
<dbReference type="Proteomes" id="UP000576209">
    <property type="component" value="Unassembled WGS sequence"/>
</dbReference>
<sequence>MSLLAYGFAVVLIVAGIYHFVNPHFYFSFMPNWFPKPLANAAGGVAEILIGAAMLWGPTRGYGLYAAVALMLLFLPLHVIDLLRERPAIGSKPIATFRLLLQFVLIGWLLWEARTFGAGTLR</sequence>
<keyword evidence="3" id="KW-1185">Reference proteome</keyword>
<evidence type="ECO:0000313" key="3">
    <source>
        <dbReference type="Proteomes" id="UP000576209"/>
    </source>
</evidence>
<dbReference type="RefSeq" id="WP_183494143.1">
    <property type="nucleotide sequence ID" value="NZ_JACIFF010000001.1"/>
</dbReference>
<feature type="transmembrane region" description="Helical" evidence="1">
    <location>
        <begin position="62"/>
        <end position="83"/>
    </location>
</feature>
<protein>
    <submittedName>
        <fullName evidence="2">Putative membrane protein</fullName>
    </submittedName>
</protein>
<gene>
    <name evidence="2" type="ORF">GGR28_000507</name>
</gene>
<evidence type="ECO:0000313" key="2">
    <source>
        <dbReference type="EMBL" id="MBB4077906.1"/>
    </source>
</evidence>
<dbReference type="EMBL" id="JACIFF010000001">
    <property type="protein sequence ID" value="MBB4077906.1"/>
    <property type="molecule type" value="Genomic_DNA"/>
</dbReference>
<comment type="caution">
    <text evidence="2">The sequence shown here is derived from an EMBL/GenBank/DDBJ whole genome shotgun (WGS) entry which is preliminary data.</text>
</comment>
<keyword evidence="1" id="KW-0812">Transmembrane</keyword>
<dbReference type="PANTHER" id="PTHR36974:SF1">
    <property type="entry name" value="DOXX FAMILY MEMBRANE PROTEIN"/>
    <property type="match status" value="1"/>
</dbReference>
<dbReference type="AlphaFoldDB" id="A0A840EA69"/>
<feature type="transmembrane region" description="Helical" evidence="1">
    <location>
        <begin position="38"/>
        <end position="56"/>
    </location>
</feature>
<keyword evidence="1" id="KW-0472">Membrane</keyword>
<organism evidence="2 3">
    <name type="scientific">Neolewinella aquimaris</name>
    <dbReference type="NCBI Taxonomy" id="1835722"/>
    <lineage>
        <taxon>Bacteria</taxon>
        <taxon>Pseudomonadati</taxon>
        <taxon>Bacteroidota</taxon>
        <taxon>Saprospiria</taxon>
        <taxon>Saprospirales</taxon>
        <taxon>Lewinellaceae</taxon>
        <taxon>Neolewinella</taxon>
    </lineage>
</organism>
<keyword evidence="1" id="KW-1133">Transmembrane helix</keyword>
<dbReference type="PANTHER" id="PTHR36974">
    <property type="entry name" value="MEMBRANE PROTEIN-RELATED"/>
    <property type="match status" value="1"/>
</dbReference>
<feature type="transmembrane region" description="Helical" evidence="1">
    <location>
        <begin position="6"/>
        <end position="26"/>
    </location>
</feature>